<protein>
    <recommendedName>
        <fullName evidence="5">Glycosyltransferase family 1 protein</fullName>
    </recommendedName>
</protein>
<dbReference type="GO" id="GO:0016757">
    <property type="term" value="F:glycosyltransferase activity"/>
    <property type="evidence" value="ECO:0007669"/>
    <property type="project" value="InterPro"/>
</dbReference>
<dbReference type="Pfam" id="PF00534">
    <property type="entry name" value="Glycos_transf_1"/>
    <property type="match status" value="1"/>
</dbReference>
<evidence type="ECO:0000313" key="4">
    <source>
        <dbReference type="Proteomes" id="UP000015500"/>
    </source>
</evidence>
<evidence type="ECO:0000259" key="2">
    <source>
        <dbReference type="Pfam" id="PF13439"/>
    </source>
</evidence>
<dbReference type="SUPFAM" id="SSF53756">
    <property type="entry name" value="UDP-Glycosyltransferase/glycogen phosphorylase"/>
    <property type="match status" value="1"/>
</dbReference>
<dbReference type="PANTHER" id="PTHR45947:SF14">
    <property type="entry name" value="SLL1723 PROTEIN"/>
    <property type="match status" value="1"/>
</dbReference>
<dbReference type="EMBL" id="CP006254">
    <property type="protein sequence ID" value="AGT33675.1"/>
    <property type="molecule type" value="Genomic_DNA"/>
</dbReference>
<dbReference type="RefSeq" id="WP_020961460.1">
    <property type="nucleotide sequence ID" value="NC_022080.4"/>
</dbReference>
<organism evidence="3 4">
    <name type="scientific">Geobacillus genomosp. 3</name>
    <dbReference type="NCBI Taxonomy" id="1921421"/>
    <lineage>
        <taxon>Bacteria</taxon>
        <taxon>Bacillati</taxon>
        <taxon>Bacillota</taxon>
        <taxon>Bacilli</taxon>
        <taxon>Bacillales</taxon>
        <taxon>Anoxybacillaceae</taxon>
        <taxon>Geobacillus</taxon>
    </lineage>
</organism>
<dbReference type="CDD" id="cd03812">
    <property type="entry name" value="GT4_CapH-like"/>
    <property type="match status" value="1"/>
</dbReference>
<dbReference type="KEGG" id="gjf:M493_17335"/>
<evidence type="ECO:0008006" key="5">
    <source>
        <dbReference type="Google" id="ProtNLM"/>
    </source>
</evidence>
<sequence>MQKVRVLHVFGRMNRGGAETLIMNVFRNIDREKFQFDFLVHSKEEGHYDQEIKKLGGNIYPVPHPRKNILQYKKGLKKILREKGPYDVIHSHIFTFSGYILKIAKEEGVPIRIAHSHSTQKGRPSGFVRNIYKGYMRKLILKNATNLIGCSKEACKALFGPECFKNSNVQVIRNGIDLELFKKVEEGLFLNLRNELHLNPEVKLIGHIGRFVEAKNHSRLIKIFSLLCNEMDNVHLVLVGDGPLKNKISDLIKQYGIEDKVHMLGVRSDVPEILANLDLFLFPSLYEGLGLVLVEAQAVGLKCITSNTVPSEVDIGAGLVEFIDLELDDYIWVKKIKQELINNSNISLRSEEIKEAGYDIREVVQNLNCIYNNPIRHQII</sequence>
<accession>S5ZHB3</accession>
<gene>
    <name evidence="3" type="ORF">M493_17335</name>
</gene>
<dbReference type="AlphaFoldDB" id="S5ZHB3"/>
<dbReference type="Proteomes" id="UP000015500">
    <property type="component" value="Chromosome"/>
</dbReference>
<dbReference type="InterPro" id="IPR050194">
    <property type="entry name" value="Glycosyltransferase_grp1"/>
</dbReference>
<evidence type="ECO:0000259" key="1">
    <source>
        <dbReference type="Pfam" id="PF00534"/>
    </source>
</evidence>
<dbReference type="InterPro" id="IPR001296">
    <property type="entry name" value="Glyco_trans_1"/>
</dbReference>
<dbReference type="Gene3D" id="3.40.50.2000">
    <property type="entry name" value="Glycogen Phosphorylase B"/>
    <property type="match status" value="2"/>
</dbReference>
<evidence type="ECO:0000313" key="3">
    <source>
        <dbReference type="EMBL" id="AGT33675.1"/>
    </source>
</evidence>
<dbReference type="HOGENOM" id="CLU_009583_33_0_9"/>
<dbReference type="InterPro" id="IPR028098">
    <property type="entry name" value="Glyco_trans_4-like_N"/>
</dbReference>
<dbReference type="PANTHER" id="PTHR45947">
    <property type="entry name" value="SULFOQUINOVOSYL TRANSFERASE SQD2"/>
    <property type="match status" value="1"/>
</dbReference>
<reference evidence="3 4" key="1">
    <citation type="journal article" date="2014" name="Genome Announc.">
        <title>Complete Genome Sequence of the Thermophilic Polychlorinated Biphenyl Degrader Geobacillus sp. Strain JF8 (NBRC 109937).</title>
        <authorList>
            <person name="Shintani M."/>
            <person name="Ohtsubo Y."/>
            <person name="Fukuda K."/>
            <person name="Hosoyama A."/>
            <person name="Ohji S."/>
            <person name="Yamazoe A."/>
            <person name="Fujita N."/>
            <person name="Nagata Y."/>
            <person name="Tsuda M."/>
            <person name="Hatta T."/>
            <person name="Kimbara K."/>
        </authorList>
    </citation>
    <scope>NUCLEOTIDE SEQUENCE [LARGE SCALE GENOMIC DNA]</scope>
    <source>
        <strain evidence="3 4">JF8</strain>
    </source>
</reference>
<dbReference type="Pfam" id="PF13439">
    <property type="entry name" value="Glyco_transf_4"/>
    <property type="match status" value="1"/>
</dbReference>
<proteinExistence type="predicted"/>
<dbReference type="PATRIC" id="fig|1345697.3.peg.3421"/>
<feature type="domain" description="Glycosyl transferase family 1" evidence="1">
    <location>
        <begin position="192"/>
        <end position="311"/>
    </location>
</feature>
<dbReference type="STRING" id="1921421.M493_17335"/>
<name>S5ZHB3_GEOG3</name>
<feature type="domain" description="Glycosyltransferase subfamily 4-like N-terminal" evidence="2">
    <location>
        <begin position="16"/>
        <end position="179"/>
    </location>
</feature>
<keyword evidence="4" id="KW-1185">Reference proteome</keyword>